<dbReference type="InterPro" id="IPR001041">
    <property type="entry name" value="2Fe-2S_ferredoxin-type"/>
</dbReference>
<feature type="domain" description="2Fe-2S ferredoxin-type" evidence="1">
    <location>
        <begin position="4"/>
        <end position="86"/>
    </location>
</feature>
<dbReference type="NCBIfam" id="NF007985">
    <property type="entry name" value="PRK10713.1"/>
    <property type="match status" value="1"/>
</dbReference>
<name>A0A2K8QJD8_9GAMM</name>
<dbReference type="GO" id="GO:0051537">
    <property type="term" value="F:2 iron, 2 sulfur cluster binding"/>
    <property type="evidence" value="ECO:0007669"/>
    <property type="project" value="InterPro"/>
</dbReference>
<dbReference type="Pfam" id="PF00111">
    <property type="entry name" value="Fer2"/>
    <property type="match status" value="1"/>
</dbReference>
<dbReference type="CDD" id="cd00207">
    <property type="entry name" value="fer2"/>
    <property type="match status" value="1"/>
</dbReference>
<proteinExistence type="predicted"/>
<evidence type="ECO:0000313" key="2">
    <source>
        <dbReference type="EMBL" id="ATZ93616.1"/>
    </source>
</evidence>
<dbReference type="GeneID" id="66563940"/>
<dbReference type="AlphaFoldDB" id="A0A2K8QJD8"/>
<organism evidence="2 3">
    <name type="scientific">Dickeya fangzhongdai</name>
    <dbReference type="NCBI Taxonomy" id="1778540"/>
    <lineage>
        <taxon>Bacteria</taxon>
        <taxon>Pseudomonadati</taxon>
        <taxon>Pseudomonadota</taxon>
        <taxon>Gammaproteobacteria</taxon>
        <taxon>Enterobacterales</taxon>
        <taxon>Pectobacteriaceae</taxon>
        <taxon>Dickeya</taxon>
    </lineage>
</organism>
<evidence type="ECO:0000313" key="3">
    <source>
        <dbReference type="Proteomes" id="UP000231901"/>
    </source>
</evidence>
<dbReference type="EMBL" id="CP025003">
    <property type="protein sequence ID" value="ATZ93616.1"/>
    <property type="molecule type" value="Genomic_DNA"/>
</dbReference>
<dbReference type="InterPro" id="IPR036010">
    <property type="entry name" value="2Fe-2S_ferredoxin-like_sf"/>
</dbReference>
<dbReference type="InterPro" id="IPR006058">
    <property type="entry name" value="2Fe2S_fd_BS"/>
</dbReference>
<evidence type="ECO:0000259" key="1">
    <source>
        <dbReference type="PROSITE" id="PS51085"/>
    </source>
</evidence>
<dbReference type="SUPFAM" id="SSF54292">
    <property type="entry name" value="2Fe-2S ferredoxin-like"/>
    <property type="match status" value="1"/>
</dbReference>
<protein>
    <submittedName>
        <fullName evidence="2">2Fe-2S ferredoxin</fullName>
    </submittedName>
</protein>
<dbReference type="OrthoDB" id="9806195at2"/>
<dbReference type="KEGG" id="ced:LH89_06460"/>
<keyword evidence="3" id="KW-1185">Reference proteome</keyword>
<reference evidence="3" key="1">
    <citation type="journal article" date="2018" name="Genome Announc.">
        <title>Complete genome sequence of a Dickeya fangzhongdai type strain causing bleeding canker of pear tree trunks.</title>
        <authorList>
            <person name="Zhao Y."/>
            <person name="Tian Y."/>
            <person name="Li X."/>
            <person name="Hu B."/>
        </authorList>
    </citation>
    <scope>NUCLEOTIDE SEQUENCE [LARGE SCALE GENOMIC DNA]</scope>
    <source>
        <strain evidence="3">DSM 101947</strain>
    </source>
</reference>
<accession>A0A2K8QJD8</accession>
<dbReference type="PROSITE" id="PS51085">
    <property type="entry name" value="2FE2S_FER_2"/>
    <property type="match status" value="1"/>
</dbReference>
<dbReference type="PROSITE" id="PS00197">
    <property type="entry name" value="2FE2S_FER_1"/>
    <property type="match status" value="1"/>
</dbReference>
<dbReference type="Gene3D" id="3.10.20.30">
    <property type="match status" value="1"/>
</dbReference>
<gene>
    <name evidence="2" type="ORF">CVE23_06245</name>
</gene>
<dbReference type="KEGG" id="dfn:CVE23_06245"/>
<dbReference type="InterPro" id="IPR012675">
    <property type="entry name" value="Beta-grasp_dom_sf"/>
</dbReference>
<dbReference type="Proteomes" id="UP000231901">
    <property type="component" value="Chromosome"/>
</dbReference>
<sequence>MTASTVTLRLSGAQLLCSDEHTSLLEVLESQRVPVEYQCRSGYCGACRLRLTKGKVAYRETPLACLQRGEILPCCCMPLDDIELDM</sequence>
<dbReference type="RefSeq" id="WP_038661115.1">
    <property type="nucleotide sequence ID" value="NZ_BMJF01000009.1"/>
</dbReference>